<evidence type="ECO:0000256" key="11">
    <source>
        <dbReference type="ARBA" id="ARBA00022741"/>
    </source>
</evidence>
<dbReference type="GO" id="GO:0000166">
    <property type="term" value="F:nucleotide binding"/>
    <property type="evidence" value="ECO:0007669"/>
    <property type="project" value="UniProtKB-KW"/>
</dbReference>
<evidence type="ECO:0000256" key="3">
    <source>
        <dbReference type="ARBA" id="ARBA00004496"/>
    </source>
</evidence>
<dbReference type="PIRSF" id="PIRSF001455">
    <property type="entry name" value="DHQ_synth"/>
    <property type="match status" value="1"/>
</dbReference>
<dbReference type="Gene3D" id="1.20.1090.10">
    <property type="entry name" value="Dehydroquinate synthase-like - alpha domain"/>
    <property type="match status" value="1"/>
</dbReference>
<dbReference type="AlphaFoldDB" id="A0A9D1GY98"/>
<feature type="binding site" evidence="17">
    <location>
        <position position="162"/>
    </location>
    <ligand>
        <name>NAD(+)</name>
        <dbReference type="ChEBI" id="CHEBI:57540"/>
    </ligand>
</feature>
<keyword evidence="10 17" id="KW-0479">Metal-binding</keyword>
<comment type="caution">
    <text evidence="17">Lacks conserved residue(s) required for the propagation of feature annotation.</text>
</comment>
<evidence type="ECO:0000256" key="2">
    <source>
        <dbReference type="ARBA" id="ARBA00001911"/>
    </source>
</evidence>
<evidence type="ECO:0000256" key="14">
    <source>
        <dbReference type="ARBA" id="ARBA00023141"/>
    </source>
</evidence>
<keyword evidence="14 17" id="KW-0057">Aromatic amino acid biosynthesis</keyword>
<dbReference type="PANTHER" id="PTHR43622">
    <property type="entry name" value="3-DEHYDROQUINATE SYNTHASE"/>
    <property type="match status" value="1"/>
</dbReference>
<feature type="binding site" evidence="17">
    <location>
        <position position="153"/>
    </location>
    <ligand>
        <name>NAD(+)</name>
        <dbReference type="ChEBI" id="CHEBI:57540"/>
    </ligand>
</feature>
<evidence type="ECO:0000256" key="7">
    <source>
        <dbReference type="ARBA" id="ARBA00017684"/>
    </source>
</evidence>
<protein>
    <recommendedName>
        <fullName evidence="7 17">3-dehydroquinate synthase</fullName>
        <shortName evidence="17">DHQS</shortName>
        <ecNumber evidence="6 17">4.2.3.4</ecNumber>
    </recommendedName>
</protein>
<comment type="cofactor">
    <cofactor evidence="17">
        <name>Co(2+)</name>
        <dbReference type="ChEBI" id="CHEBI:48828"/>
    </cofactor>
    <cofactor evidence="17">
        <name>Zn(2+)</name>
        <dbReference type="ChEBI" id="CHEBI:29105"/>
    </cofactor>
    <text evidence="17">Binds 1 divalent metal cation per subunit. Can use either Co(2+) or Zn(2+).</text>
</comment>
<feature type="binding site" evidence="17">
    <location>
        <position position="280"/>
    </location>
    <ligand>
        <name>Zn(2+)</name>
        <dbReference type="ChEBI" id="CHEBI:29105"/>
    </ligand>
</feature>
<comment type="pathway">
    <text evidence="4 17">Metabolic intermediate biosynthesis; chorismate biosynthesis; chorismate from D-erythrose 4-phosphate and phosphoenolpyruvate: step 2/7.</text>
</comment>
<dbReference type="Pfam" id="PF24621">
    <property type="entry name" value="DHQS_C"/>
    <property type="match status" value="1"/>
</dbReference>
<keyword evidence="16 17" id="KW-0170">Cobalt</keyword>
<accession>A0A9D1GY98</accession>
<dbReference type="InterPro" id="IPR050071">
    <property type="entry name" value="Dehydroquinate_synthase"/>
</dbReference>
<feature type="binding site" evidence="17">
    <location>
        <position position="195"/>
    </location>
    <ligand>
        <name>Zn(2+)</name>
        <dbReference type="ChEBI" id="CHEBI:29105"/>
    </ligand>
</feature>
<comment type="caution">
    <text evidence="20">The sequence shown here is derived from an EMBL/GenBank/DDBJ whole genome shotgun (WGS) entry which is preliminary data.</text>
</comment>
<dbReference type="Proteomes" id="UP000886842">
    <property type="component" value="Unassembled WGS sequence"/>
</dbReference>
<evidence type="ECO:0000256" key="10">
    <source>
        <dbReference type="ARBA" id="ARBA00022723"/>
    </source>
</evidence>
<dbReference type="InterPro" id="IPR056179">
    <property type="entry name" value="DHQS_C"/>
</dbReference>
<dbReference type="GO" id="GO:0008652">
    <property type="term" value="P:amino acid biosynthetic process"/>
    <property type="evidence" value="ECO:0007669"/>
    <property type="project" value="UniProtKB-KW"/>
</dbReference>
<keyword evidence="12 17" id="KW-0862">Zinc</keyword>
<comment type="subcellular location">
    <subcellularLocation>
        <location evidence="3 17">Cytoplasm</location>
    </subcellularLocation>
</comment>
<evidence type="ECO:0000256" key="4">
    <source>
        <dbReference type="ARBA" id="ARBA00004661"/>
    </source>
</evidence>
<dbReference type="GO" id="GO:0009073">
    <property type="term" value="P:aromatic amino acid family biosynthetic process"/>
    <property type="evidence" value="ECO:0007669"/>
    <property type="project" value="UniProtKB-KW"/>
</dbReference>
<feature type="domain" description="3-dehydroquinate synthase N-terminal" evidence="18">
    <location>
        <begin position="78"/>
        <end position="190"/>
    </location>
</feature>
<dbReference type="CDD" id="cd08195">
    <property type="entry name" value="DHQS"/>
    <property type="match status" value="1"/>
</dbReference>
<dbReference type="NCBIfam" id="TIGR01357">
    <property type="entry name" value="aroB"/>
    <property type="match status" value="1"/>
</dbReference>
<evidence type="ECO:0000256" key="17">
    <source>
        <dbReference type="HAMAP-Rule" id="MF_00110"/>
    </source>
</evidence>
<evidence type="ECO:0000256" key="15">
    <source>
        <dbReference type="ARBA" id="ARBA00023239"/>
    </source>
</evidence>
<evidence type="ECO:0000256" key="5">
    <source>
        <dbReference type="ARBA" id="ARBA00005412"/>
    </source>
</evidence>
<dbReference type="GO" id="GO:0046872">
    <property type="term" value="F:metal ion binding"/>
    <property type="evidence" value="ECO:0007669"/>
    <property type="project" value="UniProtKB-KW"/>
</dbReference>
<dbReference type="EC" id="4.2.3.4" evidence="6 17"/>
<dbReference type="HAMAP" id="MF_00110">
    <property type="entry name" value="DHQ_synthase"/>
    <property type="match status" value="1"/>
</dbReference>
<feature type="binding site" evidence="17">
    <location>
        <begin position="82"/>
        <end position="87"/>
    </location>
    <ligand>
        <name>NAD(+)</name>
        <dbReference type="ChEBI" id="CHEBI:57540"/>
    </ligand>
</feature>
<keyword evidence="9 17" id="KW-0028">Amino-acid biosynthesis</keyword>
<reference evidence="20" key="1">
    <citation type="submission" date="2020-10" db="EMBL/GenBank/DDBJ databases">
        <authorList>
            <person name="Gilroy R."/>
        </authorList>
    </citation>
    <scope>NUCLEOTIDE SEQUENCE</scope>
    <source>
        <strain evidence="20">ChiGjej1B1-24693</strain>
    </source>
</reference>
<organism evidence="20 21">
    <name type="scientific">Candidatus Avipropionibacterium avicola</name>
    <dbReference type="NCBI Taxonomy" id="2840701"/>
    <lineage>
        <taxon>Bacteria</taxon>
        <taxon>Bacillati</taxon>
        <taxon>Actinomycetota</taxon>
        <taxon>Actinomycetes</taxon>
        <taxon>Propionibacteriales</taxon>
        <taxon>Propionibacteriaceae</taxon>
        <taxon>Propionibacteriaceae incertae sedis</taxon>
        <taxon>Candidatus Avipropionibacterium</taxon>
    </lineage>
</organism>
<keyword evidence="8 17" id="KW-0963">Cytoplasm</keyword>
<comment type="cofactor">
    <cofactor evidence="2 17">
        <name>NAD(+)</name>
        <dbReference type="ChEBI" id="CHEBI:57540"/>
    </cofactor>
</comment>
<dbReference type="InterPro" id="IPR030963">
    <property type="entry name" value="DHQ_synth_fam"/>
</dbReference>
<feature type="binding site" evidence="17">
    <location>
        <begin position="140"/>
        <end position="141"/>
    </location>
    <ligand>
        <name>NAD(+)</name>
        <dbReference type="ChEBI" id="CHEBI:57540"/>
    </ligand>
</feature>
<evidence type="ECO:0000256" key="6">
    <source>
        <dbReference type="ARBA" id="ARBA00013031"/>
    </source>
</evidence>
<sequence>MSHESSSATGAAVATRRVRVDSATAPYEVVIGTGVITELAGLVEGAARVAVLHPASLTELVSVIRDALAPTGAELLTIALPDGEAAKTAEVLVDCWDRLGEAGFTRSDLVIGFGGGATTDLAGFVAASWLRGVGFISVPTTVLGMVDAAVGGKTGINTAHGKNLVGAFHEPRGVLCELSLLEHLPLAEVRSGLAEIIKCGFIAEPRILDLVEQDPAALLRWDSAELARAIAHGIEVKAQVVANDLTERTSVGSEVARELLNYGHTYGHAVERHENFRVRHGEAVSIGMVYIAELAHRLGLMSAELTERHRTVLAAVGLPITHHGDWTSLRALISKDKKARGTTVRFVALTDIAQPLMLTGPDEETMRAAHEALAD</sequence>
<dbReference type="InterPro" id="IPR030960">
    <property type="entry name" value="DHQS/DOIS_N"/>
</dbReference>
<evidence type="ECO:0000313" key="20">
    <source>
        <dbReference type="EMBL" id="HIT75756.1"/>
    </source>
</evidence>
<proteinExistence type="inferred from homology"/>
<evidence type="ECO:0000313" key="21">
    <source>
        <dbReference type="Proteomes" id="UP000886842"/>
    </source>
</evidence>
<evidence type="ECO:0000256" key="8">
    <source>
        <dbReference type="ARBA" id="ARBA00022490"/>
    </source>
</evidence>
<keyword evidence="15 17" id="KW-0456">Lyase</keyword>
<dbReference type="InterPro" id="IPR016037">
    <property type="entry name" value="DHQ_synth_AroB"/>
</dbReference>
<dbReference type="PANTHER" id="PTHR43622:SF7">
    <property type="entry name" value="3-DEHYDROQUINATE SYNTHASE, CHLOROPLASTIC"/>
    <property type="match status" value="1"/>
</dbReference>
<keyword evidence="13 17" id="KW-0520">NAD</keyword>
<comment type="catalytic activity">
    <reaction evidence="1 17">
        <text>7-phospho-2-dehydro-3-deoxy-D-arabino-heptonate = 3-dehydroquinate + phosphate</text>
        <dbReference type="Rhea" id="RHEA:21968"/>
        <dbReference type="ChEBI" id="CHEBI:32364"/>
        <dbReference type="ChEBI" id="CHEBI:43474"/>
        <dbReference type="ChEBI" id="CHEBI:58394"/>
        <dbReference type="EC" id="4.2.3.4"/>
    </reaction>
</comment>
<dbReference type="FunFam" id="3.40.50.1970:FF:000012">
    <property type="entry name" value="3-dehydroquinate synthase"/>
    <property type="match status" value="1"/>
</dbReference>
<evidence type="ECO:0000256" key="1">
    <source>
        <dbReference type="ARBA" id="ARBA00001393"/>
    </source>
</evidence>
<reference evidence="20" key="2">
    <citation type="journal article" date="2021" name="PeerJ">
        <title>Extensive microbial diversity within the chicken gut microbiome revealed by metagenomics and culture.</title>
        <authorList>
            <person name="Gilroy R."/>
            <person name="Ravi A."/>
            <person name="Getino M."/>
            <person name="Pursley I."/>
            <person name="Horton D.L."/>
            <person name="Alikhan N.F."/>
            <person name="Baker D."/>
            <person name="Gharbi K."/>
            <person name="Hall N."/>
            <person name="Watson M."/>
            <person name="Adriaenssens E.M."/>
            <person name="Foster-Nyarko E."/>
            <person name="Jarju S."/>
            <person name="Secka A."/>
            <person name="Antonio M."/>
            <person name="Oren A."/>
            <person name="Chaudhuri R.R."/>
            <person name="La Ragione R."/>
            <person name="Hildebrand F."/>
            <person name="Pallen M.J."/>
        </authorList>
    </citation>
    <scope>NUCLEOTIDE SEQUENCE</scope>
    <source>
        <strain evidence="20">ChiGjej1B1-24693</strain>
    </source>
</reference>
<dbReference type="SUPFAM" id="SSF56796">
    <property type="entry name" value="Dehydroquinate synthase-like"/>
    <property type="match status" value="1"/>
</dbReference>
<dbReference type="GO" id="GO:0005737">
    <property type="term" value="C:cytoplasm"/>
    <property type="evidence" value="ECO:0007669"/>
    <property type="project" value="UniProtKB-SubCell"/>
</dbReference>
<dbReference type="Gene3D" id="3.40.50.1970">
    <property type="match status" value="1"/>
</dbReference>
<comment type="function">
    <text evidence="17">Catalyzes the conversion of 3-deoxy-D-arabino-heptulosonate 7-phosphate (DAHP) to dehydroquinate (DHQ).</text>
</comment>
<dbReference type="GO" id="GO:0003856">
    <property type="term" value="F:3-dehydroquinate synthase activity"/>
    <property type="evidence" value="ECO:0007669"/>
    <property type="project" value="UniProtKB-UniRule"/>
</dbReference>
<evidence type="ECO:0000256" key="16">
    <source>
        <dbReference type="ARBA" id="ARBA00023285"/>
    </source>
</evidence>
<comment type="similarity">
    <text evidence="5 17">Belongs to the sugar phosphate cyclases superfamily. Dehydroquinate synthase family.</text>
</comment>
<feature type="binding site" evidence="17">
    <location>
        <position position="264"/>
    </location>
    <ligand>
        <name>Zn(2+)</name>
        <dbReference type="ChEBI" id="CHEBI:29105"/>
    </ligand>
</feature>
<evidence type="ECO:0000256" key="9">
    <source>
        <dbReference type="ARBA" id="ARBA00022605"/>
    </source>
</evidence>
<evidence type="ECO:0000256" key="13">
    <source>
        <dbReference type="ARBA" id="ARBA00023027"/>
    </source>
</evidence>
<evidence type="ECO:0000256" key="12">
    <source>
        <dbReference type="ARBA" id="ARBA00022833"/>
    </source>
</evidence>
<evidence type="ECO:0000259" key="19">
    <source>
        <dbReference type="Pfam" id="PF24621"/>
    </source>
</evidence>
<dbReference type="Pfam" id="PF01761">
    <property type="entry name" value="DHQ_synthase"/>
    <property type="match status" value="1"/>
</dbReference>
<feature type="binding site" evidence="17">
    <location>
        <begin position="116"/>
        <end position="120"/>
    </location>
    <ligand>
        <name>NAD(+)</name>
        <dbReference type="ChEBI" id="CHEBI:57540"/>
    </ligand>
</feature>
<evidence type="ECO:0000259" key="18">
    <source>
        <dbReference type="Pfam" id="PF01761"/>
    </source>
</evidence>
<name>A0A9D1GY98_9ACTN</name>
<dbReference type="EMBL" id="DVLP01000275">
    <property type="protein sequence ID" value="HIT75756.1"/>
    <property type="molecule type" value="Genomic_DNA"/>
</dbReference>
<feature type="domain" description="3-dehydroquinate synthase C-terminal" evidence="19">
    <location>
        <begin position="192"/>
        <end position="339"/>
    </location>
</feature>
<dbReference type="GO" id="GO:0009423">
    <property type="term" value="P:chorismate biosynthetic process"/>
    <property type="evidence" value="ECO:0007669"/>
    <property type="project" value="UniProtKB-UniRule"/>
</dbReference>
<keyword evidence="11 17" id="KW-0547">Nucleotide-binding</keyword>
<gene>
    <name evidence="17" type="primary">aroB</name>
    <name evidence="20" type="ORF">IAA98_09240</name>
</gene>